<dbReference type="InterPro" id="IPR046191">
    <property type="entry name" value="DUF6219"/>
</dbReference>
<keyword evidence="1" id="KW-0472">Membrane</keyword>
<reference evidence="2 3" key="1">
    <citation type="submission" date="2021-10" db="EMBL/GenBank/DDBJ databases">
        <title>Anaerobic single-cell dispensing facilitates the cultivation of human gut bacteria.</title>
        <authorList>
            <person name="Afrizal A."/>
        </authorList>
    </citation>
    <scope>NUCLEOTIDE SEQUENCE [LARGE SCALE GENOMIC DNA]</scope>
    <source>
        <strain evidence="2 3">CLA-AA-H276</strain>
    </source>
</reference>
<comment type="caution">
    <text evidence="2">The sequence shown here is derived from an EMBL/GenBank/DDBJ whole genome shotgun (WGS) entry which is preliminary data.</text>
</comment>
<proteinExistence type="predicted"/>
<sequence length="69" mass="7830">MKAHKYWSIGAVITMFGTFYTGYRGLKEAHKYFAFGSLICMIMSVYTGHKMISGKKKAKKQAEAKEAEE</sequence>
<protein>
    <submittedName>
        <fullName evidence="2">DUF6219 family protein</fullName>
    </submittedName>
</protein>
<dbReference type="Proteomes" id="UP001198220">
    <property type="component" value="Unassembled WGS sequence"/>
</dbReference>
<dbReference type="EMBL" id="JAJEPS010000032">
    <property type="protein sequence ID" value="MCC2127798.1"/>
    <property type="molecule type" value="Genomic_DNA"/>
</dbReference>
<evidence type="ECO:0000256" key="1">
    <source>
        <dbReference type="SAM" id="Phobius"/>
    </source>
</evidence>
<organism evidence="2 3">
    <name type="scientific">Hominiventricola filiformis</name>
    <dbReference type="NCBI Taxonomy" id="2885352"/>
    <lineage>
        <taxon>Bacteria</taxon>
        <taxon>Bacillati</taxon>
        <taxon>Bacillota</taxon>
        <taxon>Clostridia</taxon>
        <taxon>Lachnospirales</taxon>
        <taxon>Lachnospiraceae</taxon>
        <taxon>Hominiventricola</taxon>
    </lineage>
</organism>
<keyword evidence="1" id="KW-1133">Transmembrane helix</keyword>
<keyword evidence="1" id="KW-0812">Transmembrane</keyword>
<feature type="transmembrane region" description="Helical" evidence="1">
    <location>
        <begin position="7"/>
        <end position="26"/>
    </location>
</feature>
<keyword evidence="3" id="KW-1185">Reference proteome</keyword>
<name>A0AAE3AB78_9FIRM</name>
<dbReference type="RefSeq" id="WP_308460333.1">
    <property type="nucleotide sequence ID" value="NZ_JAJEPS010000032.1"/>
</dbReference>
<evidence type="ECO:0000313" key="2">
    <source>
        <dbReference type="EMBL" id="MCC2127798.1"/>
    </source>
</evidence>
<dbReference type="Pfam" id="PF19727">
    <property type="entry name" value="DUF6219"/>
    <property type="match status" value="1"/>
</dbReference>
<dbReference type="AlphaFoldDB" id="A0AAE3AB78"/>
<accession>A0AAE3AB78</accession>
<evidence type="ECO:0000313" key="3">
    <source>
        <dbReference type="Proteomes" id="UP001198220"/>
    </source>
</evidence>
<gene>
    <name evidence="2" type="ORF">LKD36_16785</name>
</gene>
<feature type="transmembrane region" description="Helical" evidence="1">
    <location>
        <begin position="32"/>
        <end position="49"/>
    </location>
</feature>